<feature type="region of interest" description="Disordered" evidence="2">
    <location>
        <begin position="52"/>
        <end position="72"/>
    </location>
</feature>
<comment type="caution">
    <text evidence="4">The sequence shown here is derived from an EMBL/GenBank/DDBJ whole genome shotgun (WGS) entry which is preliminary data.</text>
</comment>
<dbReference type="EMBL" id="BAAAHH010000013">
    <property type="protein sequence ID" value="GAA0953356.1"/>
    <property type="molecule type" value="Genomic_DNA"/>
</dbReference>
<dbReference type="Pfam" id="PF02342">
    <property type="entry name" value="TerD"/>
    <property type="match status" value="1"/>
</dbReference>
<dbReference type="PANTHER" id="PTHR32097">
    <property type="entry name" value="CAMP-BINDING PROTEIN 1-RELATED"/>
    <property type="match status" value="1"/>
</dbReference>
<feature type="domain" description="TerD" evidence="3">
    <location>
        <begin position="441"/>
        <end position="514"/>
    </location>
</feature>
<evidence type="ECO:0000259" key="3">
    <source>
        <dbReference type="Pfam" id="PF02342"/>
    </source>
</evidence>
<evidence type="ECO:0000256" key="1">
    <source>
        <dbReference type="ARBA" id="ARBA00008775"/>
    </source>
</evidence>
<dbReference type="Proteomes" id="UP001500665">
    <property type="component" value="Unassembled WGS sequence"/>
</dbReference>
<evidence type="ECO:0000313" key="4">
    <source>
        <dbReference type="EMBL" id="GAA0953356.1"/>
    </source>
</evidence>
<gene>
    <name evidence="4" type="ORF">GCM10009550_35230</name>
</gene>
<dbReference type="CDD" id="cd06974">
    <property type="entry name" value="TerD_like"/>
    <property type="match status" value="1"/>
</dbReference>
<comment type="similarity">
    <text evidence="1">Belongs to the CAPAB/TerDEXZ family.</text>
</comment>
<organism evidence="4 5">
    <name type="scientific">Actinocorallia libanotica</name>
    <dbReference type="NCBI Taxonomy" id="46162"/>
    <lineage>
        <taxon>Bacteria</taxon>
        <taxon>Bacillati</taxon>
        <taxon>Actinomycetota</taxon>
        <taxon>Actinomycetes</taxon>
        <taxon>Streptosporangiales</taxon>
        <taxon>Thermomonosporaceae</taxon>
        <taxon>Actinocorallia</taxon>
    </lineage>
</organism>
<protein>
    <recommendedName>
        <fullName evidence="3">TerD domain-containing protein</fullName>
    </recommendedName>
</protein>
<proteinExistence type="inferred from homology"/>
<dbReference type="InterPro" id="IPR003325">
    <property type="entry name" value="TerD"/>
</dbReference>
<sequence length="585" mass="62597">MGFGFRVGVPGLSVRVSTRGVRASVGPRIARVHMGSGRTSVSSGLGPFFASTSLGGGGRGTTRRRSSGPSAAQLERARRAAERAQQEAERDALIAQLKELRRQTTSVHLQDFPPARLPIVSRPPALDQDWALSAASAFHLRGLGVFARADRAAARRRARQEAPAYLASERARLAQKHQQLAASADQWWQALTMNDEETVCEAVNAAFADNPAAGCAVGVRDGVLSVLMRQQDLDTLPDRMPALTPGGRTTLKKLTKRDRLLWWLTIMGSNVIATLKEAFASAPGITAIDLAVLTRMSETQRLGVVAYGQWTRRAIETTPWREPRDALHFLDLGRDVSCSVTVTASGNLSTVVKPLDIERLPSLRELLETALDEGEQSLDDFGDVLEPASPLINPYETVPFAQWRQSAAPSPLPPSPVHLAPGQHLPLPEATVRDLTAAFGSLDPDADLVLLLTGADGRVGGDEDFVFYNQPIAAQGAVRLLGKSSEETYSVQRAALDLAALPPHLHRVILAIGMGRPAEGAGLQLHSIAGCWVLPVPPDPAARAVVIAELYRSADGGSAWHLRSVGQGWPGGLADLARAHGVVIT</sequence>
<evidence type="ECO:0000313" key="5">
    <source>
        <dbReference type="Proteomes" id="UP001500665"/>
    </source>
</evidence>
<dbReference type="InterPro" id="IPR051324">
    <property type="entry name" value="Stress/Tellurium_Resist"/>
</dbReference>
<name>A0ABP4BRJ5_9ACTN</name>
<accession>A0ABP4BRJ5</accession>
<evidence type="ECO:0000256" key="2">
    <source>
        <dbReference type="SAM" id="MobiDB-lite"/>
    </source>
</evidence>
<reference evidence="5" key="1">
    <citation type="journal article" date="2019" name="Int. J. Syst. Evol. Microbiol.">
        <title>The Global Catalogue of Microorganisms (GCM) 10K type strain sequencing project: providing services to taxonomists for standard genome sequencing and annotation.</title>
        <authorList>
            <consortium name="The Broad Institute Genomics Platform"/>
            <consortium name="The Broad Institute Genome Sequencing Center for Infectious Disease"/>
            <person name="Wu L."/>
            <person name="Ma J."/>
        </authorList>
    </citation>
    <scope>NUCLEOTIDE SEQUENCE [LARGE SCALE GENOMIC DNA]</scope>
    <source>
        <strain evidence="5">JCM 10696</strain>
    </source>
</reference>
<dbReference type="Gene3D" id="2.60.60.30">
    <property type="entry name" value="sav2460 like domains"/>
    <property type="match status" value="1"/>
</dbReference>
<keyword evidence="5" id="KW-1185">Reference proteome</keyword>
<dbReference type="PANTHER" id="PTHR32097:SF4">
    <property type="entry name" value="GENERAL STRESS PROTEIN 16U"/>
    <property type="match status" value="1"/>
</dbReference>